<accession>A0A371HL91</accession>
<evidence type="ECO:0000313" key="1">
    <source>
        <dbReference type="EMBL" id="RDY03452.1"/>
    </source>
</evidence>
<dbReference type="Proteomes" id="UP000257109">
    <property type="component" value="Unassembled WGS sequence"/>
</dbReference>
<sequence>SDLLHALDPEIELTLHRLRKVRNTIVSSSSSFNSASNSDNSISITNDFDSFEYSISNINSDCNYEPKPMENNDRMLKELAMLDVVYQPWCIHLAGEDPHMKLKEFHVVCSIMRSQRILEDYIKMKVFPFSLDGVAKDWLYL</sequence>
<organism evidence="1 2">
    <name type="scientific">Mucuna pruriens</name>
    <name type="common">Velvet bean</name>
    <name type="synonym">Dolichos pruriens</name>
    <dbReference type="NCBI Taxonomy" id="157652"/>
    <lineage>
        <taxon>Eukaryota</taxon>
        <taxon>Viridiplantae</taxon>
        <taxon>Streptophyta</taxon>
        <taxon>Embryophyta</taxon>
        <taxon>Tracheophyta</taxon>
        <taxon>Spermatophyta</taxon>
        <taxon>Magnoliopsida</taxon>
        <taxon>eudicotyledons</taxon>
        <taxon>Gunneridae</taxon>
        <taxon>Pentapetalae</taxon>
        <taxon>rosids</taxon>
        <taxon>fabids</taxon>
        <taxon>Fabales</taxon>
        <taxon>Fabaceae</taxon>
        <taxon>Papilionoideae</taxon>
        <taxon>50 kb inversion clade</taxon>
        <taxon>NPAAA clade</taxon>
        <taxon>indigoferoid/millettioid clade</taxon>
        <taxon>Phaseoleae</taxon>
        <taxon>Mucuna</taxon>
    </lineage>
</organism>
<feature type="non-terminal residue" evidence="1">
    <location>
        <position position="1"/>
    </location>
</feature>
<protein>
    <recommendedName>
        <fullName evidence="3">Retrotransposon gag domain-containing protein</fullName>
    </recommendedName>
</protein>
<keyword evidence="2" id="KW-1185">Reference proteome</keyword>
<feature type="non-terminal residue" evidence="1">
    <location>
        <position position="141"/>
    </location>
</feature>
<proteinExistence type="predicted"/>
<dbReference type="OrthoDB" id="1422241at2759"/>
<name>A0A371HL91_MUCPR</name>
<dbReference type="EMBL" id="QJKJ01002299">
    <property type="protein sequence ID" value="RDY03452.1"/>
    <property type="molecule type" value="Genomic_DNA"/>
</dbReference>
<evidence type="ECO:0008006" key="3">
    <source>
        <dbReference type="Google" id="ProtNLM"/>
    </source>
</evidence>
<reference evidence="1" key="1">
    <citation type="submission" date="2018-05" db="EMBL/GenBank/DDBJ databases">
        <title>Draft genome of Mucuna pruriens seed.</title>
        <authorList>
            <person name="Nnadi N.E."/>
            <person name="Vos R."/>
            <person name="Hasami M.H."/>
            <person name="Devisetty U.K."/>
            <person name="Aguiy J.C."/>
        </authorList>
    </citation>
    <scope>NUCLEOTIDE SEQUENCE [LARGE SCALE GENOMIC DNA]</scope>
    <source>
        <strain evidence="1">JCA_2017</strain>
    </source>
</reference>
<dbReference type="AlphaFoldDB" id="A0A371HL91"/>
<comment type="caution">
    <text evidence="1">The sequence shown here is derived from an EMBL/GenBank/DDBJ whole genome shotgun (WGS) entry which is preliminary data.</text>
</comment>
<evidence type="ECO:0000313" key="2">
    <source>
        <dbReference type="Proteomes" id="UP000257109"/>
    </source>
</evidence>
<gene>
    <name evidence="1" type="ORF">CR513_12962</name>
</gene>